<dbReference type="EMBL" id="SRSO01000001">
    <property type="protein sequence ID" value="TGV04716.1"/>
    <property type="molecule type" value="Genomic_DNA"/>
</dbReference>
<keyword evidence="1" id="KW-0472">Membrane</keyword>
<dbReference type="GO" id="GO:0016020">
    <property type="term" value="C:membrane"/>
    <property type="evidence" value="ECO:0007669"/>
    <property type="project" value="TreeGrafter"/>
</dbReference>
<dbReference type="OrthoDB" id="100605at2"/>
<evidence type="ECO:0000313" key="4">
    <source>
        <dbReference type="Proteomes" id="UP000307602"/>
    </source>
</evidence>
<gene>
    <name evidence="3" type="ORF">EM932_00910</name>
</gene>
<dbReference type="GO" id="GO:0043171">
    <property type="term" value="P:peptide catabolic process"/>
    <property type="evidence" value="ECO:0007669"/>
    <property type="project" value="TreeGrafter"/>
</dbReference>
<dbReference type="AlphaFoldDB" id="A0A4S1E264"/>
<feature type="transmembrane region" description="Helical" evidence="1">
    <location>
        <begin position="97"/>
        <end position="122"/>
    </location>
</feature>
<dbReference type="InterPro" id="IPR050344">
    <property type="entry name" value="Peptidase_M1_aminopeptidases"/>
</dbReference>
<keyword evidence="3" id="KW-0645">Protease</keyword>
<keyword evidence="1" id="KW-0812">Transmembrane</keyword>
<dbReference type="Gene3D" id="1.10.390.10">
    <property type="entry name" value="Neutral Protease Domain 2"/>
    <property type="match status" value="1"/>
</dbReference>
<keyword evidence="1" id="KW-1133">Transmembrane helix</keyword>
<feature type="transmembrane region" description="Helical" evidence="1">
    <location>
        <begin position="52"/>
        <end position="76"/>
    </location>
</feature>
<sequence>MNTIFLFDIKSYFKRRAFILILLLIIVIGFLGGMNAQFSISDTIFRNSPYQISFILSLVSLTTIFFSTLFTSQLLFKEVDSNFEFLLFSTPLKKKTFVLGRYVVILLLSYLFVLLLSISFLFGQYYGETSNNVTVFSLIHVIYPLFIFGFINTFFTTAILSYIGWISKNKLFVYITGLLLYVIYIILQLYSNSLLVSQLMPQSDEAKFISALIDPFGLSAFFHQTVNWSVLQRNTEMVSLTGVFLINRLGVFLISVFLLFLSVKKFSLDKVSKPKRIKVKSTLKASKKGLLYGPIKTVYNLKTKLQSLISFTKIDLIYIVKSIPFVLIILILLFVLGMEIPAEIDKGSRIPEHYATSGLMLQIINQNFHVICVIVVLFYSHDIFWRSTTANFNALENTTANSEIRFLSKWLTLSIIVVLFSVLMLAEGILFQLLYEYYLIEWSVYKDVFIFNTLPLILLSGILLLIQEVIHKKHIGLIATSLFALAMATPISEILIEFPLLKFLNTIQLNYSDMNGFGFYKNAFVLRLAFGFSAVLILITLLHFFKKQLVKKHVTIILLLLSVFAFYSGSELINGSIIKNEDSELQVRADYEKQFRAYENLAVPIITDVKTTVNLYPTKNRYTIQGQYILENKTQKSIHKVVVNFPDDFNIKKATLLIGDTSIDVKNTTEVIVLKKGLKPNEKAIFNFKTSYQWKAVNGHEPFNAIIGNGSFMRISRYYPQFGYQKIHEIHKKSIRKQFNLKGNATKKIDFNSPKSINNSFINLDMTISTSSNQIAVGVGELVKSWKENNQNYFHYKTTTLIPFHFAIASAKYAVKKDIYNGKKYEIYYHPSHHENVEHLLKNAKLTMDYCETNFGKYPFETIRFVEISNFTKGFAATAYPGTIYAVEDKMFHSNIKADKQQDVINELAGHELAHIWWGTSQIFIDERVGGAMLIETLAMYVEIMLLEKMYGKEKVWDRLKMHLTIYNNSRGFKTEEPLYKVKNNSPYISYSKGAITMYNLKELIGEDTVNKALKMFLEKNKYPNLKPISSDFLNELYTVTDEKFHSEIKKMFTEVNDLKIDFGD</sequence>
<keyword evidence="3" id="KW-0031">Aminopeptidase</keyword>
<dbReference type="InterPro" id="IPR014782">
    <property type="entry name" value="Peptidase_M1_dom"/>
</dbReference>
<dbReference type="PANTHER" id="PTHR11533:SF174">
    <property type="entry name" value="PUROMYCIN-SENSITIVE AMINOPEPTIDASE-RELATED"/>
    <property type="match status" value="1"/>
</dbReference>
<feature type="transmembrane region" description="Helical" evidence="1">
    <location>
        <begin position="237"/>
        <end position="263"/>
    </location>
</feature>
<dbReference type="Pfam" id="PF01433">
    <property type="entry name" value="Peptidase_M1"/>
    <property type="match status" value="1"/>
</dbReference>
<evidence type="ECO:0000259" key="2">
    <source>
        <dbReference type="Pfam" id="PF01433"/>
    </source>
</evidence>
<reference evidence="3 4" key="1">
    <citation type="submission" date="2019-04" db="EMBL/GenBank/DDBJ databases">
        <authorList>
            <person name="Liu A."/>
        </authorList>
    </citation>
    <scope>NUCLEOTIDE SEQUENCE [LARGE SCALE GENOMIC DNA]</scope>
    <source>
        <strain evidence="3 4">RZ03</strain>
    </source>
</reference>
<dbReference type="GO" id="GO:0008270">
    <property type="term" value="F:zinc ion binding"/>
    <property type="evidence" value="ECO:0007669"/>
    <property type="project" value="InterPro"/>
</dbReference>
<proteinExistence type="predicted"/>
<dbReference type="PANTHER" id="PTHR11533">
    <property type="entry name" value="PROTEASE M1 ZINC METALLOPROTEASE"/>
    <property type="match status" value="1"/>
</dbReference>
<evidence type="ECO:0000313" key="3">
    <source>
        <dbReference type="EMBL" id="TGV04716.1"/>
    </source>
</evidence>
<keyword evidence="4" id="KW-1185">Reference proteome</keyword>
<name>A0A4S1E264_9FLAO</name>
<dbReference type="GO" id="GO:0005737">
    <property type="term" value="C:cytoplasm"/>
    <property type="evidence" value="ECO:0007669"/>
    <property type="project" value="TreeGrafter"/>
</dbReference>
<feature type="transmembrane region" description="Helical" evidence="1">
    <location>
        <begin position="171"/>
        <end position="190"/>
    </location>
</feature>
<dbReference type="GO" id="GO:0005615">
    <property type="term" value="C:extracellular space"/>
    <property type="evidence" value="ECO:0007669"/>
    <property type="project" value="TreeGrafter"/>
</dbReference>
<feature type="transmembrane region" description="Helical" evidence="1">
    <location>
        <begin position="524"/>
        <end position="545"/>
    </location>
</feature>
<organism evidence="3 4">
    <name type="scientific">Flavivirga rizhaonensis</name>
    <dbReference type="NCBI Taxonomy" id="2559571"/>
    <lineage>
        <taxon>Bacteria</taxon>
        <taxon>Pseudomonadati</taxon>
        <taxon>Bacteroidota</taxon>
        <taxon>Flavobacteriia</taxon>
        <taxon>Flavobacteriales</taxon>
        <taxon>Flavobacteriaceae</taxon>
        <taxon>Flavivirga</taxon>
    </lineage>
</organism>
<feature type="transmembrane region" description="Helical" evidence="1">
    <location>
        <begin position="410"/>
        <end position="435"/>
    </location>
</feature>
<dbReference type="RefSeq" id="WP_135874533.1">
    <property type="nucleotide sequence ID" value="NZ_SRSO01000001.1"/>
</dbReference>
<dbReference type="InterPro" id="IPR027268">
    <property type="entry name" value="Peptidase_M4/M1_CTD_sf"/>
</dbReference>
<protein>
    <submittedName>
        <fullName evidence="3">Aminopeptidase</fullName>
    </submittedName>
</protein>
<dbReference type="GO" id="GO:0042277">
    <property type="term" value="F:peptide binding"/>
    <property type="evidence" value="ECO:0007669"/>
    <property type="project" value="TreeGrafter"/>
</dbReference>
<feature type="transmembrane region" description="Helical" evidence="1">
    <location>
        <begin position="358"/>
        <end position="379"/>
    </location>
</feature>
<dbReference type="SUPFAM" id="SSF55486">
    <property type="entry name" value="Metalloproteases ('zincins'), catalytic domain"/>
    <property type="match status" value="1"/>
</dbReference>
<feature type="transmembrane region" description="Helical" evidence="1">
    <location>
        <begin position="142"/>
        <end position="164"/>
    </location>
</feature>
<feature type="transmembrane region" description="Helical" evidence="1">
    <location>
        <begin position="557"/>
        <end position="578"/>
    </location>
</feature>
<keyword evidence="3" id="KW-0378">Hydrolase</keyword>
<feature type="domain" description="Peptidase M1 membrane alanine aminopeptidase" evidence="2">
    <location>
        <begin position="843"/>
        <end position="1050"/>
    </location>
</feature>
<feature type="transmembrane region" description="Helical" evidence="1">
    <location>
        <begin position="478"/>
        <end position="504"/>
    </location>
</feature>
<accession>A0A4S1E264</accession>
<comment type="caution">
    <text evidence="3">The sequence shown here is derived from an EMBL/GenBank/DDBJ whole genome shotgun (WGS) entry which is preliminary data.</text>
</comment>
<feature type="transmembrane region" description="Helical" evidence="1">
    <location>
        <begin position="316"/>
        <end position="338"/>
    </location>
</feature>
<feature type="transmembrane region" description="Helical" evidence="1">
    <location>
        <begin position="447"/>
        <end position="466"/>
    </location>
</feature>
<dbReference type="GO" id="GO:0070006">
    <property type="term" value="F:metalloaminopeptidase activity"/>
    <property type="evidence" value="ECO:0007669"/>
    <property type="project" value="TreeGrafter"/>
</dbReference>
<dbReference type="Proteomes" id="UP000307602">
    <property type="component" value="Unassembled WGS sequence"/>
</dbReference>
<evidence type="ECO:0000256" key="1">
    <source>
        <dbReference type="SAM" id="Phobius"/>
    </source>
</evidence>
<feature type="transmembrane region" description="Helical" evidence="1">
    <location>
        <begin position="17"/>
        <end position="40"/>
    </location>
</feature>